<dbReference type="SUPFAM" id="SSF102588">
    <property type="entry name" value="LmbE-like"/>
    <property type="match status" value="1"/>
</dbReference>
<evidence type="ECO:0000313" key="1">
    <source>
        <dbReference type="EMBL" id="GAG82650.1"/>
    </source>
</evidence>
<dbReference type="AlphaFoldDB" id="X1AJ42"/>
<organism evidence="1">
    <name type="scientific">marine sediment metagenome</name>
    <dbReference type="NCBI Taxonomy" id="412755"/>
    <lineage>
        <taxon>unclassified sequences</taxon>
        <taxon>metagenomes</taxon>
        <taxon>ecological metagenomes</taxon>
    </lineage>
</organism>
<name>X1AJ42_9ZZZZ</name>
<protein>
    <submittedName>
        <fullName evidence="1">Uncharacterized protein</fullName>
    </submittedName>
</protein>
<gene>
    <name evidence="1" type="ORF">S01H4_21798</name>
</gene>
<accession>X1AJ42</accession>
<sequence>MRLFWENGNPLYLAVATLGASGVEDSFCSQPTIDAKGRLREQEQRASCRFFGLPETKLKFHRLEEDEEGHPKYNKINLEIIKEHFMMIRPAMIFLPHGKDSNLGHQRIYAMFHQVAREAGYPLVAFLNRDPKTAQMRCDVYISYGEKIAGWKGELLRFHQSQHQRNLNQRGHGIDERILKVDHQSADLCSVSETYAEVFELEFFGASELGDIIG</sequence>
<comment type="caution">
    <text evidence="1">The sequence shown here is derived from an EMBL/GenBank/DDBJ whole genome shotgun (WGS) entry which is preliminary data.</text>
</comment>
<reference evidence="1" key="1">
    <citation type="journal article" date="2014" name="Front. Microbiol.">
        <title>High frequency of phylogenetically diverse reductive dehalogenase-homologous genes in deep subseafloor sedimentary metagenomes.</title>
        <authorList>
            <person name="Kawai M."/>
            <person name="Futagami T."/>
            <person name="Toyoda A."/>
            <person name="Takaki Y."/>
            <person name="Nishi S."/>
            <person name="Hori S."/>
            <person name="Arai W."/>
            <person name="Tsubouchi T."/>
            <person name="Morono Y."/>
            <person name="Uchiyama I."/>
            <person name="Ito T."/>
            <person name="Fujiyama A."/>
            <person name="Inagaki F."/>
            <person name="Takami H."/>
        </authorList>
    </citation>
    <scope>NUCLEOTIDE SEQUENCE</scope>
    <source>
        <strain evidence="1">Expedition CK06-06</strain>
    </source>
</reference>
<proteinExistence type="predicted"/>
<dbReference type="Gene3D" id="3.40.50.10320">
    <property type="entry name" value="LmbE-like"/>
    <property type="match status" value="1"/>
</dbReference>
<dbReference type="EMBL" id="BART01009917">
    <property type="protein sequence ID" value="GAG82650.1"/>
    <property type="molecule type" value="Genomic_DNA"/>
</dbReference>
<dbReference type="InterPro" id="IPR024078">
    <property type="entry name" value="LmbE-like_dom_sf"/>
</dbReference>